<dbReference type="GO" id="GO:0005737">
    <property type="term" value="C:cytoplasm"/>
    <property type="evidence" value="ECO:0007669"/>
    <property type="project" value="UniProtKB-SubCell"/>
</dbReference>
<protein>
    <submittedName>
        <fullName evidence="10">AIMP1</fullName>
    </submittedName>
</protein>
<feature type="compositionally biased region" description="Basic and acidic residues" evidence="8">
    <location>
        <begin position="55"/>
        <end position="82"/>
    </location>
</feature>
<dbReference type="AlphaFoldDB" id="A0A812EFQ4"/>
<dbReference type="PROSITE" id="PS50886">
    <property type="entry name" value="TRBD"/>
    <property type="match status" value="1"/>
</dbReference>
<name>A0A812EFQ4_ACAPH</name>
<organism evidence="10 11">
    <name type="scientific">Acanthosepion pharaonis</name>
    <name type="common">Pharaoh cuttlefish</name>
    <name type="synonym">Sepia pharaonis</name>
    <dbReference type="NCBI Taxonomy" id="158019"/>
    <lineage>
        <taxon>Eukaryota</taxon>
        <taxon>Metazoa</taxon>
        <taxon>Spiralia</taxon>
        <taxon>Lophotrochozoa</taxon>
        <taxon>Mollusca</taxon>
        <taxon>Cephalopoda</taxon>
        <taxon>Coleoidea</taxon>
        <taxon>Decapodiformes</taxon>
        <taxon>Sepiida</taxon>
        <taxon>Sepiina</taxon>
        <taxon>Sepiidae</taxon>
        <taxon>Acanthosepion</taxon>
    </lineage>
</organism>
<dbReference type="PANTHER" id="PTHR11586:SF33">
    <property type="entry name" value="AMINOACYL TRNA SYNTHASE COMPLEX-INTERACTING MULTIFUNCTIONAL PROTEIN 1"/>
    <property type="match status" value="1"/>
</dbReference>
<evidence type="ECO:0000313" key="11">
    <source>
        <dbReference type="Proteomes" id="UP000597762"/>
    </source>
</evidence>
<keyword evidence="11" id="KW-1185">Reference proteome</keyword>
<feature type="region of interest" description="Disordered" evidence="8">
    <location>
        <begin position="46"/>
        <end position="90"/>
    </location>
</feature>
<dbReference type="InterPro" id="IPR051270">
    <property type="entry name" value="Tyrosine-tRNA_ligase_regulator"/>
</dbReference>
<evidence type="ECO:0000313" key="10">
    <source>
        <dbReference type="EMBL" id="CAE1322872.1"/>
    </source>
</evidence>
<evidence type="ECO:0000256" key="7">
    <source>
        <dbReference type="SAM" id="Coils"/>
    </source>
</evidence>
<keyword evidence="7" id="KW-0175">Coiled coil</keyword>
<keyword evidence="4 6" id="KW-0694">RNA-binding</keyword>
<dbReference type="Gene3D" id="2.40.50.140">
    <property type="entry name" value="Nucleic acid-binding proteins"/>
    <property type="match status" value="1"/>
</dbReference>
<comment type="caution">
    <text evidence="10">The sequence shown here is derived from an EMBL/GenBank/DDBJ whole genome shotgun (WGS) entry which is preliminary data.</text>
</comment>
<evidence type="ECO:0000256" key="8">
    <source>
        <dbReference type="SAM" id="MobiDB-lite"/>
    </source>
</evidence>
<reference evidence="10" key="1">
    <citation type="submission" date="2021-01" db="EMBL/GenBank/DDBJ databases">
        <authorList>
            <person name="Li R."/>
            <person name="Bekaert M."/>
        </authorList>
    </citation>
    <scope>NUCLEOTIDE SEQUENCE</scope>
    <source>
        <strain evidence="10">Farmed</strain>
    </source>
</reference>
<evidence type="ECO:0000256" key="5">
    <source>
        <dbReference type="ARBA" id="ARBA00022917"/>
    </source>
</evidence>
<dbReference type="FunFam" id="2.40.50.140:FF:000047">
    <property type="entry name" value="tyrosine--tRNA ligase, cytoplasmic isoform X2"/>
    <property type="match status" value="1"/>
</dbReference>
<keyword evidence="2" id="KW-0963">Cytoplasm</keyword>
<gene>
    <name evidence="10" type="ORF">SPHA_72793</name>
</gene>
<dbReference type="GO" id="GO:0006412">
    <property type="term" value="P:translation"/>
    <property type="evidence" value="ECO:0007669"/>
    <property type="project" value="UniProtKB-KW"/>
</dbReference>
<feature type="coiled-coil region" evidence="7">
    <location>
        <begin position="2"/>
        <end position="36"/>
    </location>
</feature>
<comment type="subcellular location">
    <subcellularLocation>
        <location evidence="1">Cytoplasm</location>
    </subcellularLocation>
</comment>
<dbReference type="SUPFAM" id="SSF50249">
    <property type="entry name" value="Nucleic acid-binding proteins"/>
    <property type="match status" value="1"/>
</dbReference>
<evidence type="ECO:0000256" key="1">
    <source>
        <dbReference type="ARBA" id="ARBA00004496"/>
    </source>
</evidence>
<keyword evidence="5" id="KW-0648">Protein biosynthesis</keyword>
<evidence type="ECO:0000256" key="4">
    <source>
        <dbReference type="ARBA" id="ARBA00022884"/>
    </source>
</evidence>
<dbReference type="EMBL" id="CAHIKZ030005344">
    <property type="protein sequence ID" value="CAE1322872.1"/>
    <property type="molecule type" value="Genomic_DNA"/>
</dbReference>
<accession>A0A812EFQ4</accession>
<keyword evidence="3 6" id="KW-0820">tRNA-binding</keyword>
<dbReference type="InterPro" id="IPR002547">
    <property type="entry name" value="tRNA-bd_dom"/>
</dbReference>
<dbReference type="PANTHER" id="PTHR11586">
    <property type="entry name" value="TRNA-AMINOACYLATION COFACTOR ARC1 FAMILY MEMBER"/>
    <property type="match status" value="1"/>
</dbReference>
<proteinExistence type="predicted"/>
<feature type="domain" description="TRNA-binding" evidence="9">
    <location>
        <begin position="92"/>
        <end position="195"/>
    </location>
</feature>
<sequence length="255" mass="27963">MLNLVKEETDRLTRENELLRNEAKDFKKQLMLAEINNGVRQIPIPTKRSISESNKVNEQKNVKKGNGKEVNEKKVKVDKDTKAPPSSNDSINVSKLDLRVGLIVSAEKHPDADKQYVEEVNVGDEGGAHRTVVSGLVNYVPLEAIQGRLAVFLCNLKPAKIRGVMSEAMLVCACTSDKVELLVPPPGCVPGDQVICPQFPGKPEPQLNPKKKIWETVKPNLKTNNKCVATFKGQVLVVEGKGEVNVPTLADAQLS</sequence>
<evidence type="ECO:0000256" key="3">
    <source>
        <dbReference type="ARBA" id="ARBA00022555"/>
    </source>
</evidence>
<dbReference type="InterPro" id="IPR012340">
    <property type="entry name" value="NA-bd_OB-fold"/>
</dbReference>
<dbReference type="Proteomes" id="UP000597762">
    <property type="component" value="Unassembled WGS sequence"/>
</dbReference>
<evidence type="ECO:0000259" key="9">
    <source>
        <dbReference type="PROSITE" id="PS50886"/>
    </source>
</evidence>
<evidence type="ECO:0000256" key="6">
    <source>
        <dbReference type="PROSITE-ProRule" id="PRU00209"/>
    </source>
</evidence>
<dbReference type="GO" id="GO:0000049">
    <property type="term" value="F:tRNA binding"/>
    <property type="evidence" value="ECO:0007669"/>
    <property type="project" value="UniProtKB-UniRule"/>
</dbReference>
<dbReference type="OrthoDB" id="197206at2759"/>
<dbReference type="Pfam" id="PF01588">
    <property type="entry name" value="tRNA_bind"/>
    <property type="match status" value="1"/>
</dbReference>
<dbReference type="CDD" id="cd02799">
    <property type="entry name" value="tRNA_bind_EMAP-II_like"/>
    <property type="match status" value="1"/>
</dbReference>
<evidence type="ECO:0000256" key="2">
    <source>
        <dbReference type="ARBA" id="ARBA00022490"/>
    </source>
</evidence>